<dbReference type="AlphaFoldDB" id="A0A9P5JWS7"/>
<reference evidence="1" key="2">
    <citation type="journal article" date="2020" name="Nat. Commun.">
        <title>Large-scale genome sequencing of mycorrhizal fungi provides insights into the early evolution of symbiotic traits.</title>
        <authorList>
            <person name="Miyauchi S."/>
            <person name="Kiss E."/>
            <person name="Kuo A."/>
            <person name="Drula E."/>
            <person name="Kohler A."/>
            <person name="Sanchez-Garcia M."/>
            <person name="Morin E."/>
            <person name="Andreopoulos B."/>
            <person name="Barry K.W."/>
            <person name="Bonito G."/>
            <person name="Buee M."/>
            <person name="Carver A."/>
            <person name="Chen C."/>
            <person name="Cichocki N."/>
            <person name="Clum A."/>
            <person name="Culley D."/>
            <person name="Crous P.W."/>
            <person name="Fauchery L."/>
            <person name="Girlanda M."/>
            <person name="Hayes R.D."/>
            <person name="Keri Z."/>
            <person name="LaButti K."/>
            <person name="Lipzen A."/>
            <person name="Lombard V."/>
            <person name="Magnuson J."/>
            <person name="Maillard F."/>
            <person name="Murat C."/>
            <person name="Nolan M."/>
            <person name="Ohm R.A."/>
            <person name="Pangilinan J."/>
            <person name="Pereira M.F."/>
            <person name="Perotto S."/>
            <person name="Peter M."/>
            <person name="Pfister S."/>
            <person name="Riley R."/>
            <person name="Sitrit Y."/>
            <person name="Stielow J.B."/>
            <person name="Szollosi G."/>
            <person name="Zifcakova L."/>
            <person name="Stursova M."/>
            <person name="Spatafora J.W."/>
            <person name="Tedersoo L."/>
            <person name="Vaario L.M."/>
            <person name="Yamada A."/>
            <person name="Yan M."/>
            <person name="Wang P."/>
            <person name="Xu J."/>
            <person name="Bruns T."/>
            <person name="Baldrian P."/>
            <person name="Vilgalys R."/>
            <person name="Dunand C."/>
            <person name="Henrissat B."/>
            <person name="Grigoriev I.V."/>
            <person name="Hibbett D."/>
            <person name="Nagy L.G."/>
            <person name="Martin F.M."/>
        </authorList>
    </citation>
    <scope>NUCLEOTIDE SEQUENCE</scope>
    <source>
        <strain evidence="1">Prilba</strain>
    </source>
</reference>
<gene>
    <name evidence="1" type="ORF">DFH94DRAFT_685511</name>
</gene>
<dbReference type="Proteomes" id="UP000759537">
    <property type="component" value="Unassembled WGS sequence"/>
</dbReference>
<accession>A0A9P5JWS7</accession>
<proteinExistence type="predicted"/>
<keyword evidence="2" id="KW-1185">Reference proteome</keyword>
<organism evidence="1 2">
    <name type="scientific">Russula ochroleuca</name>
    <dbReference type="NCBI Taxonomy" id="152965"/>
    <lineage>
        <taxon>Eukaryota</taxon>
        <taxon>Fungi</taxon>
        <taxon>Dikarya</taxon>
        <taxon>Basidiomycota</taxon>
        <taxon>Agaricomycotina</taxon>
        <taxon>Agaricomycetes</taxon>
        <taxon>Russulales</taxon>
        <taxon>Russulaceae</taxon>
        <taxon>Russula</taxon>
    </lineage>
</organism>
<evidence type="ECO:0000313" key="2">
    <source>
        <dbReference type="Proteomes" id="UP000759537"/>
    </source>
</evidence>
<sequence length="239" mass="25836">MATVNDPITEDCIIMIMTIANGANGQHQAGRSYTIARSGNCLMPDMGPGEPSGFGNAMSSDRNIRVDITSYPCSHHTRQWSLDILMFQILEPTPSIFALEKGYNDIHFVSWPPAFDSIHGPNGAPQPWCQTWNSNPDVADSGVGGDHLMRSMHRAIQADESIMLSLLASMGVEGSGSSPRVLDMILKRDAKKSIGVDVYVVRVEGSGSGALHVMKDNAKKSIGVDVCMVRGLSETFEVL</sequence>
<protein>
    <submittedName>
        <fullName evidence="1">Uncharacterized protein</fullName>
    </submittedName>
</protein>
<evidence type="ECO:0000313" key="1">
    <source>
        <dbReference type="EMBL" id="KAF8468700.1"/>
    </source>
</evidence>
<name>A0A9P5JWS7_9AGAM</name>
<reference evidence="1" key="1">
    <citation type="submission" date="2019-10" db="EMBL/GenBank/DDBJ databases">
        <authorList>
            <consortium name="DOE Joint Genome Institute"/>
            <person name="Kuo A."/>
            <person name="Miyauchi S."/>
            <person name="Kiss E."/>
            <person name="Drula E."/>
            <person name="Kohler A."/>
            <person name="Sanchez-Garcia M."/>
            <person name="Andreopoulos B."/>
            <person name="Barry K.W."/>
            <person name="Bonito G."/>
            <person name="Buee M."/>
            <person name="Carver A."/>
            <person name="Chen C."/>
            <person name="Cichocki N."/>
            <person name="Clum A."/>
            <person name="Culley D."/>
            <person name="Crous P.W."/>
            <person name="Fauchery L."/>
            <person name="Girlanda M."/>
            <person name="Hayes R."/>
            <person name="Keri Z."/>
            <person name="LaButti K."/>
            <person name="Lipzen A."/>
            <person name="Lombard V."/>
            <person name="Magnuson J."/>
            <person name="Maillard F."/>
            <person name="Morin E."/>
            <person name="Murat C."/>
            <person name="Nolan M."/>
            <person name="Ohm R."/>
            <person name="Pangilinan J."/>
            <person name="Pereira M."/>
            <person name="Perotto S."/>
            <person name="Peter M."/>
            <person name="Riley R."/>
            <person name="Sitrit Y."/>
            <person name="Stielow B."/>
            <person name="Szollosi G."/>
            <person name="Zifcakova L."/>
            <person name="Stursova M."/>
            <person name="Spatafora J.W."/>
            <person name="Tedersoo L."/>
            <person name="Vaario L.-M."/>
            <person name="Yamada A."/>
            <person name="Yan M."/>
            <person name="Wang P."/>
            <person name="Xu J."/>
            <person name="Bruns T."/>
            <person name="Baldrian P."/>
            <person name="Vilgalys R."/>
            <person name="Henrissat B."/>
            <person name="Grigoriev I.V."/>
            <person name="Hibbett D."/>
            <person name="Nagy L.G."/>
            <person name="Martin F.M."/>
        </authorList>
    </citation>
    <scope>NUCLEOTIDE SEQUENCE</scope>
    <source>
        <strain evidence="1">Prilba</strain>
    </source>
</reference>
<comment type="caution">
    <text evidence="1">The sequence shown here is derived from an EMBL/GenBank/DDBJ whole genome shotgun (WGS) entry which is preliminary data.</text>
</comment>
<dbReference type="EMBL" id="WHVB01000030">
    <property type="protein sequence ID" value="KAF8468700.1"/>
    <property type="molecule type" value="Genomic_DNA"/>
</dbReference>